<dbReference type="GO" id="GO:0051015">
    <property type="term" value="F:actin filament binding"/>
    <property type="evidence" value="ECO:0007669"/>
    <property type="project" value="TreeGrafter"/>
</dbReference>
<reference evidence="3" key="1">
    <citation type="journal article" date="2020" name="Stud. Mycol.">
        <title>101 Dothideomycetes genomes: a test case for predicting lifestyles and emergence of pathogens.</title>
        <authorList>
            <person name="Haridas S."/>
            <person name="Albert R."/>
            <person name="Binder M."/>
            <person name="Bloem J."/>
            <person name="Labutti K."/>
            <person name="Salamov A."/>
            <person name="Andreopoulos B."/>
            <person name="Baker S."/>
            <person name="Barry K."/>
            <person name="Bills G."/>
            <person name="Bluhm B."/>
            <person name="Cannon C."/>
            <person name="Castanera R."/>
            <person name="Culley D."/>
            <person name="Daum C."/>
            <person name="Ezra D."/>
            <person name="Gonzalez J."/>
            <person name="Henrissat B."/>
            <person name="Kuo A."/>
            <person name="Liang C."/>
            <person name="Lipzen A."/>
            <person name="Lutzoni F."/>
            <person name="Magnuson J."/>
            <person name="Mondo S."/>
            <person name="Nolan M."/>
            <person name="Ohm R."/>
            <person name="Pangilinan J."/>
            <person name="Park H.-J."/>
            <person name="Ramirez L."/>
            <person name="Alfaro M."/>
            <person name="Sun H."/>
            <person name="Tritt A."/>
            <person name="Yoshinaga Y."/>
            <person name="Zwiers L.-H."/>
            <person name="Turgeon B."/>
            <person name="Goodwin S."/>
            <person name="Spatafora J."/>
            <person name="Crous P."/>
            <person name="Grigoriev I."/>
        </authorList>
    </citation>
    <scope>NUCLEOTIDE SEQUENCE</scope>
    <source>
        <strain evidence="3">ATCC 74209</strain>
    </source>
</reference>
<feature type="region of interest" description="Disordered" evidence="2">
    <location>
        <begin position="820"/>
        <end position="1021"/>
    </location>
</feature>
<dbReference type="Proteomes" id="UP000799536">
    <property type="component" value="Unassembled WGS sequence"/>
</dbReference>
<protein>
    <submittedName>
        <fullName evidence="3">Uncharacterized protein</fullName>
    </submittedName>
</protein>
<comment type="caution">
    <text evidence="3">The sequence shown here is derived from an EMBL/GenBank/DDBJ whole genome shotgun (WGS) entry which is preliminary data.</text>
</comment>
<dbReference type="GO" id="GO:0032982">
    <property type="term" value="C:myosin filament"/>
    <property type="evidence" value="ECO:0007669"/>
    <property type="project" value="TreeGrafter"/>
</dbReference>
<feature type="region of interest" description="Disordered" evidence="2">
    <location>
        <begin position="107"/>
        <end position="131"/>
    </location>
</feature>
<gene>
    <name evidence="3" type="ORF">GQ43DRAFT_471704</name>
</gene>
<feature type="compositionally biased region" description="Polar residues" evidence="2">
    <location>
        <begin position="1221"/>
        <end position="1232"/>
    </location>
</feature>
<evidence type="ECO:0000256" key="1">
    <source>
        <dbReference type="SAM" id="Coils"/>
    </source>
</evidence>
<feature type="region of interest" description="Disordered" evidence="2">
    <location>
        <begin position="326"/>
        <end position="351"/>
    </location>
</feature>
<dbReference type="GO" id="GO:0016460">
    <property type="term" value="C:myosin II complex"/>
    <property type="evidence" value="ECO:0007669"/>
    <property type="project" value="TreeGrafter"/>
</dbReference>
<feature type="region of interest" description="Disordered" evidence="2">
    <location>
        <begin position="183"/>
        <end position="215"/>
    </location>
</feature>
<feature type="compositionally biased region" description="Polar residues" evidence="2">
    <location>
        <begin position="336"/>
        <end position="351"/>
    </location>
</feature>
<organism evidence="3 4">
    <name type="scientific">Delitschia confertaspora ATCC 74209</name>
    <dbReference type="NCBI Taxonomy" id="1513339"/>
    <lineage>
        <taxon>Eukaryota</taxon>
        <taxon>Fungi</taxon>
        <taxon>Dikarya</taxon>
        <taxon>Ascomycota</taxon>
        <taxon>Pezizomycotina</taxon>
        <taxon>Dothideomycetes</taxon>
        <taxon>Pleosporomycetidae</taxon>
        <taxon>Pleosporales</taxon>
        <taxon>Delitschiaceae</taxon>
        <taxon>Delitschia</taxon>
    </lineage>
</organism>
<evidence type="ECO:0000313" key="4">
    <source>
        <dbReference type="Proteomes" id="UP000799536"/>
    </source>
</evidence>
<feature type="region of interest" description="Disordered" evidence="2">
    <location>
        <begin position="1067"/>
        <end position="1105"/>
    </location>
</feature>
<sequence>MASKFFSWSKGDRRQRTGLFPVDGLHPLDNGIGDTYKECYVIGDSTPRPQRRPRPPNITIPDYNNHSYLFTPGSALHHAALHSVSSASHLLAVVNDMLRSPALAAGACPRSGVHKPLPGRPRSISLPATPDLPELPGSLLLDNQGLPSPRVAGPFATPITMRSVRNGNALNLSVAAPGPSVAKTHIGVPQHKKSFSGSDVQRRSKSKPNLLASPSFSTESKLTACSISTNGGHLSNTESISVGLGEPNVSLQPSPLILVTSTNSPSERVEELKATITAQDNTISTLQSQFGSLRASHEAHITSLLEAHAKEIATLRTYSKVLEEQQSQKTLHHGTGPNTQTMSHISPSAPTSSNHLLLFLDPNEPQSPIREQPLQHTLSASGSTIRSFQTAFEQTTGSPNQTQNSEEMEGLKRRLSAVRKPDTAAREHIRELNQLRENNAALERQIGSLMNKLNQSKKNERELQQRLEEAVQERAESHEKVERLEKAEKALQNTIDHLEGRLQIANIDKVDAQEHLHNLQAHRSPYDPLPAKLQLQTGPGAHASISTVFSSGATSSPLSAKDSQSPTTIGAFVARIGQLEQQIEQKDDRINTLDKQVCQKDDQIKTLEKQNKRLRDNFDQLANEREILNQVHRKLEYNADLQNELLGKTRECNAHVEHIEQLRAAILQREHVIAEKEKAIRMTERQLEHHKLLLQADIRRYAKSAVHSHVQEEPLPELGTLASKDDVDRWIERLQRRLKKEESDSPNELPAPAKDLESQIVDLKKEIDFYVREIIYFKLDIKGYKSDIRKLQRVAATIGNRGDLDSPAPSQAETLSLGFSATSSPMSMGPFPGARPLARPSTPPTSRTTPDFNPSPAGKVTSISHKRFGQQPSPCTPPRKRGVNVTENMDNTDAGISPRSVARLSPERRKPTAPSPGQEQQGDMATNVPLGTPASPKRSNTQRSLSESIIQMYSSSPQTPEWGQIPNDKRTPGSGPSIFGSTRGRSLSLPEPGKGQSTPDRPPRPQYGLFESPGAGQQAQGNIIIPPQKDVMAEAERHSHRCTEALQVQAPQPRKFSFESAIPISLSVPSPQAQRSSASTSKTNSTIDPIVRPTSPKRKDSTASTSSSIPFVIAMGSPHNPALITPTTAIPLTTCSITAKCSLSSVKPGLKLQPGMRAGVGGTMASSPISPTGGASYFSMKRGPLGSASGNSKPQTLGHTKSASTSTPSSIPSPKNNTISTPSSSQLGSGTASGPSGSMSPYPSGHGHSRSVSERSSSIRNAINMNMPSALMKGKGKMRNINKEDMKISNPTPLANSFDFIVNGEKSGAGYGIGEAL</sequence>
<feature type="coiled-coil region" evidence="1">
    <location>
        <begin position="425"/>
        <end position="501"/>
    </location>
</feature>
<dbReference type="EMBL" id="ML993972">
    <property type="protein sequence ID" value="KAF2201518.1"/>
    <property type="molecule type" value="Genomic_DNA"/>
</dbReference>
<feature type="compositionally biased region" description="Polar residues" evidence="2">
    <location>
        <begin position="1067"/>
        <end position="1087"/>
    </location>
</feature>
<dbReference type="OrthoDB" id="5431474at2759"/>
<feature type="compositionally biased region" description="Polar residues" evidence="2">
    <location>
        <begin position="937"/>
        <end position="961"/>
    </location>
</feature>
<feature type="compositionally biased region" description="Low complexity" evidence="2">
    <location>
        <begin position="1233"/>
        <end position="1246"/>
    </location>
</feature>
<dbReference type="PANTHER" id="PTHR45615:SF40">
    <property type="entry name" value="MYOSIN HEAVY CHAIN, NON-MUSCLE"/>
    <property type="match status" value="1"/>
</dbReference>
<dbReference type="PANTHER" id="PTHR45615">
    <property type="entry name" value="MYOSIN HEAVY CHAIN, NON-MUSCLE"/>
    <property type="match status" value="1"/>
</dbReference>
<feature type="region of interest" description="Disordered" evidence="2">
    <location>
        <begin position="1162"/>
        <end position="1256"/>
    </location>
</feature>
<feature type="compositionally biased region" description="Low complexity" evidence="2">
    <location>
        <begin position="1200"/>
        <end position="1220"/>
    </location>
</feature>
<proteinExistence type="predicted"/>
<keyword evidence="1" id="KW-0175">Coiled coil</keyword>
<keyword evidence="4" id="KW-1185">Reference proteome</keyword>
<name>A0A9P4MVV4_9PLEO</name>
<feature type="region of interest" description="Disordered" evidence="2">
    <location>
        <begin position="392"/>
        <end position="423"/>
    </location>
</feature>
<feature type="compositionally biased region" description="Polar residues" evidence="2">
    <location>
        <begin position="1188"/>
        <end position="1199"/>
    </location>
</feature>
<dbReference type="GO" id="GO:0000146">
    <property type="term" value="F:microfilament motor activity"/>
    <property type="evidence" value="ECO:0007669"/>
    <property type="project" value="TreeGrafter"/>
</dbReference>
<feature type="compositionally biased region" description="Polar residues" evidence="2">
    <location>
        <begin position="915"/>
        <end position="924"/>
    </location>
</feature>
<evidence type="ECO:0000313" key="3">
    <source>
        <dbReference type="EMBL" id="KAF2201518.1"/>
    </source>
</evidence>
<accession>A0A9P4MVV4</accession>
<feature type="coiled-coil region" evidence="1">
    <location>
        <begin position="576"/>
        <end position="631"/>
    </location>
</feature>
<evidence type="ECO:0000256" key="2">
    <source>
        <dbReference type="SAM" id="MobiDB-lite"/>
    </source>
</evidence>
<feature type="compositionally biased region" description="Polar residues" evidence="2">
    <location>
        <begin position="392"/>
        <end position="405"/>
    </location>
</feature>
<dbReference type="GO" id="GO:0005737">
    <property type="term" value="C:cytoplasm"/>
    <property type="evidence" value="ECO:0007669"/>
    <property type="project" value="TreeGrafter"/>
</dbReference>